<dbReference type="InterPro" id="IPR001179">
    <property type="entry name" value="PPIase_FKBP_dom"/>
</dbReference>
<keyword evidence="3 5" id="KW-0697">Rotamase</keyword>
<feature type="region of interest" description="Disordered" evidence="6">
    <location>
        <begin position="163"/>
        <end position="400"/>
    </location>
</feature>
<evidence type="ECO:0000256" key="3">
    <source>
        <dbReference type="ARBA" id="ARBA00023110"/>
    </source>
</evidence>
<evidence type="ECO:0000259" key="7">
    <source>
        <dbReference type="PROSITE" id="PS50059"/>
    </source>
</evidence>
<comment type="catalytic activity">
    <reaction evidence="1 5">
        <text>[protein]-peptidylproline (omega=180) = [protein]-peptidylproline (omega=0)</text>
        <dbReference type="Rhea" id="RHEA:16237"/>
        <dbReference type="Rhea" id="RHEA-COMP:10747"/>
        <dbReference type="Rhea" id="RHEA-COMP:10748"/>
        <dbReference type="ChEBI" id="CHEBI:83833"/>
        <dbReference type="ChEBI" id="CHEBI:83834"/>
        <dbReference type="EC" id="5.2.1.8"/>
    </reaction>
</comment>
<dbReference type="GO" id="GO:0005634">
    <property type="term" value="C:nucleus"/>
    <property type="evidence" value="ECO:0007669"/>
    <property type="project" value="UniProtKB-ARBA"/>
</dbReference>
<dbReference type="PANTHER" id="PTHR43811:SF19">
    <property type="entry name" value="39 KDA FK506-BINDING NUCLEAR PROTEIN"/>
    <property type="match status" value="1"/>
</dbReference>
<dbReference type="PROSITE" id="PS50059">
    <property type="entry name" value="FKBP_PPIASE"/>
    <property type="match status" value="1"/>
</dbReference>
<dbReference type="InterPro" id="IPR046357">
    <property type="entry name" value="PPIase_dom_sf"/>
</dbReference>
<dbReference type="Pfam" id="PF00254">
    <property type="entry name" value="FKBP_C"/>
    <property type="match status" value="1"/>
</dbReference>
<dbReference type="AlphaFoldDB" id="A0A0K9P1Y7"/>
<dbReference type="FunFam" id="3.10.50.40:FF:000006">
    <property type="entry name" value="Peptidyl-prolyl cis-trans isomerase"/>
    <property type="match status" value="1"/>
</dbReference>
<evidence type="ECO:0000256" key="5">
    <source>
        <dbReference type="PROSITE-ProRule" id="PRU00277"/>
    </source>
</evidence>
<dbReference type="STRING" id="29655.A0A0K9P1Y7"/>
<feature type="compositionally biased region" description="Basic and acidic residues" evidence="6">
    <location>
        <begin position="204"/>
        <end position="219"/>
    </location>
</feature>
<dbReference type="InterPro" id="IPR041232">
    <property type="entry name" value="NPL"/>
</dbReference>
<dbReference type="PIRSF" id="PIRSF001473">
    <property type="entry name" value="FK506-bp_FPR3"/>
    <property type="match status" value="1"/>
</dbReference>
<dbReference type="InterPro" id="IPR023566">
    <property type="entry name" value="PPIase_Fpr3/Fpr4-like"/>
</dbReference>
<feature type="compositionally biased region" description="Basic and acidic residues" evidence="6">
    <location>
        <begin position="283"/>
        <end position="306"/>
    </location>
</feature>
<name>A0A0K9P1Y7_ZOSMR</name>
<dbReference type="EMBL" id="LFYR01001279">
    <property type="protein sequence ID" value="KMZ63066.1"/>
    <property type="molecule type" value="Genomic_DNA"/>
</dbReference>
<comment type="caution">
    <text evidence="8">The sequence shown here is derived from an EMBL/GenBank/DDBJ whole genome shotgun (WGS) entry which is preliminary data.</text>
</comment>
<dbReference type="OMA" id="KVEMRYI"/>
<feature type="compositionally biased region" description="Low complexity" evidence="6">
    <location>
        <begin position="245"/>
        <end position="255"/>
    </location>
</feature>
<dbReference type="PANTHER" id="PTHR43811">
    <property type="entry name" value="FKBP-TYPE PEPTIDYL-PROLYL CIS-TRANS ISOMERASE FKPA"/>
    <property type="match status" value="1"/>
</dbReference>
<dbReference type="GO" id="GO:0003755">
    <property type="term" value="F:peptidyl-prolyl cis-trans isomerase activity"/>
    <property type="evidence" value="ECO:0000318"/>
    <property type="project" value="GO_Central"/>
</dbReference>
<dbReference type="SUPFAM" id="SSF54534">
    <property type="entry name" value="FKBP-like"/>
    <property type="match status" value="1"/>
</dbReference>
<feature type="compositionally biased region" description="Acidic residues" evidence="6">
    <location>
        <begin position="107"/>
        <end position="129"/>
    </location>
</feature>
<dbReference type="InterPro" id="IPR036824">
    <property type="entry name" value="Nucleoplasmin_core_dom_sf"/>
</dbReference>
<feature type="compositionally biased region" description="Basic and acidic residues" evidence="6">
    <location>
        <begin position="331"/>
        <end position="343"/>
    </location>
</feature>
<organism evidence="8 9">
    <name type="scientific">Zostera marina</name>
    <name type="common">Eelgrass</name>
    <dbReference type="NCBI Taxonomy" id="29655"/>
    <lineage>
        <taxon>Eukaryota</taxon>
        <taxon>Viridiplantae</taxon>
        <taxon>Streptophyta</taxon>
        <taxon>Embryophyta</taxon>
        <taxon>Tracheophyta</taxon>
        <taxon>Spermatophyta</taxon>
        <taxon>Magnoliopsida</taxon>
        <taxon>Liliopsida</taxon>
        <taxon>Zosteraceae</taxon>
        <taxon>Zostera</taxon>
    </lineage>
</organism>
<feature type="region of interest" description="Disordered" evidence="6">
    <location>
        <begin position="99"/>
        <end position="129"/>
    </location>
</feature>
<dbReference type="Gene3D" id="3.10.50.40">
    <property type="match status" value="1"/>
</dbReference>
<dbReference type="OrthoDB" id="1902587at2759"/>
<feature type="compositionally biased region" description="Basic residues" evidence="6">
    <location>
        <begin position="321"/>
        <end position="330"/>
    </location>
</feature>
<feature type="compositionally biased region" description="Basic and acidic residues" evidence="6">
    <location>
        <begin position="372"/>
        <end position="389"/>
    </location>
</feature>
<protein>
    <recommendedName>
        <fullName evidence="2 5">peptidylprolyl isomerase</fullName>
        <ecNumber evidence="2 5">5.2.1.8</ecNumber>
    </recommendedName>
</protein>
<gene>
    <name evidence="8" type="ORF">ZOSMA_42G01050</name>
</gene>
<evidence type="ECO:0000313" key="9">
    <source>
        <dbReference type="Proteomes" id="UP000036987"/>
    </source>
</evidence>
<dbReference type="Gene3D" id="2.60.120.340">
    <property type="entry name" value="Nucleoplasmin core domain"/>
    <property type="match status" value="1"/>
</dbReference>
<evidence type="ECO:0000256" key="6">
    <source>
        <dbReference type="SAM" id="MobiDB-lite"/>
    </source>
</evidence>
<accession>A0A0K9P1Y7</accession>
<keyword evidence="9" id="KW-1185">Reference proteome</keyword>
<evidence type="ECO:0000313" key="8">
    <source>
        <dbReference type="EMBL" id="KMZ63066.1"/>
    </source>
</evidence>
<feature type="compositionally biased region" description="Basic residues" evidence="6">
    <location>
        <begin position="272"/>
        <end position="282"/>
    </location>
</feature>
<reference evidence="9" key="1">
    <citation type="journal article" date="2016" name="Nature">
        <title>The genome of the seagrass Zostera marina reveals angiosperm adaptation to the sea.</title>
        <authorList>
            <person name="Olsen J.L."/>
            <person name="Rouze P."/>
            <person name="Verhelst B."/>
            <person name="Lin Y.-C."/>
            <person name="Bayer T."/>
            <person name="Collen J."/>
            <person name="Dattolo E."/>
            <person name="De Paoli E."/>
            <person name="Dittami S."/>
            <person name="Maumus F."/>
            <person name="Michel G."/>
            <person name="Kersting A."/>
            <person name="Lauritano C."/>
            <person name="Lohaus R."/>
            <person name="Toepel M."/>
            <person name="Tonon T."/>
            <person name="Vanneste K."/>
            <person name="Amirebrahimi M."/>
            <person name="Brakel J."/>
            <person name="Bostroem C."/>
            <person name="Chovatia M."/>
            <person name="Grimwood J."/>
            <person name="Jenkins J.W."/>
            <person name="Jueterbock A."/>
            <person name="Mraz A."/>
            <person name="Stam W.T."/>
            <person name="Tice H."/>
            <person name="Bornberg-Bauer E."/>
            <person name="Green P.J."/>
            <person name="Pearson G.A."/>
            <person name="Procaccini G."/>
            <person name="Duarte C.M."/>
            <person name="Schmutz J."/>
            <person name="Reusch T.B.H."/>
            <person name="Van de Peer Y."/>
        </authorList>
    </citation>
    <scope>NUCLEOTIDE SEQUENCE [LARGE SCALE GENOMIC DNA]</scope>
    <source>
        <strain evidence="9">cv. Finnish</strain>
    </source>
</reference>
<dbReference type="Proteomes" id="UP000036987">
    <property type="component" value="Unassembled WGS sequence"/>
</dbReference>
<dbReference type="SUPFAM" id="SSF69203">
    <property type="entry name" value="Nucleoplasmin-like core domain"/>
    <property type="match status" value="1"/>
</dbReference>
<feature type="domain" description="PPIase FKBP-type" evidence="7">
    <location>
        <begin position="419"/>
        <end position="505"/>
    </location>
</feature>
<evidence type="ECO:0000256" key="4">
    <source>
        <dbReference type="ARBA" id="ARBA00023235"/>
    </source>
</evidence>
<dbReference type="EC" id="5.2.1.8" evidence="2 5"/>
<keyword evidence="4 5" id="KW-0413">Isomerase</keyword>
<sequence>MAFWGVELKPESSYTHVRDSDRGKLRITQAILGNGTGSKRTVVMCNVGGRGAVILCSLVPDKSESCSLDLEFNEESEVIFSVDGTGVVHLSGYYCGHSGDGNSTDSYGEDITEQGSDESVDFDSEEDYDEDFIDDGDVEVFPPSPKTNSGVVIEEILDDEEPIIGHRNQVSRKKKQVINSDNDDGISEDRGELPISPLHSKKSSIKDSKKNKRSDENKQGKKNAIPNSSDSDKKVGTTTKKKKTQQTQVENTNNGLSDQCEMKEVEQSGNSAKKKNKKKKNKETKMIESHPNSEVETGEKKDEEKAAYNSATISALEDSKIKKKNKKKRNKAETSSDIEKLEDGNNNQSDSNIKPTKKQKKKATNNSTSKNESSDIKADKEKPAAKDYQEPCQTRTFPNGLTIEELTMGQPDGKRATKGNKVSVHYIGKLKNGTIFDSCIGKRPFQFRLGNGQVIKGWDVGVNGMRVGEKRRLTVPPSMGYGNKNMGKIPANSTLTFDVELVSVK</sequence>
<proteinExistence type="predicted"/>
<dbReference type="Pfam" id="PF17800">
    <property type="entry name" value="NPL"/>
    <property type="match status" value="1"/>
</dbReference>
<evidence type="ECO:0000256" key="1">
    <source>
        <dbReference type="ARBA" id="ARBA00000971"/>
    </source>
</evidence>
<evidence type="ECO:0000256" key="2">
    <source>
        <dbReference type="ARBA" id="ARBA00013194"/>
    </source>
</evidence>